<protein>
    <submittedName>
        <fullName evidence="1">Uncharacterized protein</fullName>
    </submittedName>
</protein>
<accession>A0ABD0LBJ6</accession>
<dbReference type="Proteomes" id="UP001519460">
    <property type="component" value="Unassembled WGS sequence"/>
</dbReference>
<sequence length="119" mass="13243">MTSSEVAATCILYPEYKTIRGYVLESRTLCSPCHIVPVSKGAVFTSVAILGNVQTEPSKCCGHVDTEIEKPSRREHSFLFLFSFFSLLCCPGVTDRVQYQLTSVALLDDAKMTSNRLWT</sequence>
<evidence type="ECO:0000313" key="2">
    <source>
        <dbReference type="Proteomes" id="UP001519460"/>
    </source>
</evidence>
<reference evidence="1 2" key="1">
    <citation type="journal article" date="2023" name="Sci. Data">
        <title>Genome assembly of the Korean intertidal mud-creeper Batillaria attramentaria.</title>
        <authorList>
            <person name="Patra A.K."/>
            <person name="Ho P.T."/>
            <person name="Jun S."/>
            <person name="Lee S.J."/>
            <person name="Kim Y."/>
            <person name="Won Y.J."/>
        </authorList>
    </citation>
    <scope>NUCLEOTIDE SEQUENCE [LARGE SCALE GENOMIC DNA]</scope>
    <source>
        <strain evidence="1">Wonlab-2016</strain>
    </source>
</reference>
<evidence type="ECO:0000313" key="1">
    <source>
        <dbReference type="EMBL" id="KAK7496874.1"/>
    </source>
</evidence>
<comment type="caution">
    <text evidence="1">The sequence shown here is derived from an EMBL/GenBank/DDBJ whole genome shotgun (WGS) entry which is preliminary data.</text>
</comment>
<dbReference type="AlphaFoldDB" id="A0ABD0LBJ6"/>
<proteinExistence type="predicted"/>
<dbReference type="EMBL" id="JACVVK020000063">
    <property type="protein sequence ID" value="KAK7496874.1"/>
    <property type="molecule type" value="Genomic_DNA"/>
</dbReference>
<gene>
    <name evidence="1" type="ORF">BaRGS_00011854</name>
</gene>
<name>A0ABD0LBJ6_9CAEN</name>
<keyword evidence="2" id="KW-1185">Reference proteome</keyword>
<organism evidence="1 2">
    <name type="scientific">Batillaria attramentaria</name>
    <dbReference type="NCBI Taxonomy" id="370345"/>
    <lineage>
        <taxon>Eukaryota</taxon>
        <taxon>Metazoa</taxon>
        <taxon>Spiralia</taxon>
        <taxon>Lophotrochozoa</taxon>
        <taxon>Mollusca</taxon>
        <taxon>Gastropoda</taxon>
        <taxon>Caenogastropoda</taxon>
        <taxon>Sorbeoconcha</taxon>
        <taxon>Cerithioidea</taxon>
        <taxon>Batillariidae</taxon>
        <taxon>Batillaria</taxon>
    </lineage>
</organism>